<reference evidence="4 5" key="1">
    <citation type="submission" date="2024-04" db="EMBL/GenBank/DDBJ databases">
        <title>Two novel Raoultella species associated with bleeding cankers of broadleaf hosts, Raoultella scottia sp. nov. and Raoultella lignicola sp. nov.</title>
        <authorList>
            <person name="Brady C.L."/>
        </authorList>
    </citation>
    <scope>NUCLEOTIDE SEQUENCE [LARGE SCALE GENOMIC DNA]</scope>
    <source>
        <strain evidence="4 5">TW_WC1a.1</strain>
    </source>
</reference>
<dbReference type="RefSeq" id="WP_331851649.1">
    <property type="nucleotide sequence ID" value="NZ_JARXNK020000106.1"/>
</dbReference>
<dbReference type="InterPro" id="IPR002933">
    <property type="entry name" value="Peptidase_M20"/>
</dbReference>
<dbReference type="PANTHER" id="PTHR32494">
    <property type="entry name" value="ALLANTOATE DEIMINASE-RELATED"/>
    <property type="match status" value="1"/>
</dbReference>
<gene>
    <name evidence="4" type="ORF">QFI96_025230</name>
</gene>
<dbReference type="Gene3D" id="3.40.630.10">
    <property type="entry name" value="Zn peptidases"/>
    <property type="match status" value="1"/>
</dbReference>
<comment type="caution">
    <text evidence="4">The sequence shown here is derived from an EMBL/GenBank/DDBJ whole genome shotgun (WGS) entry which is preliminary data.</text>
</comment>
<evidence type="ECO:0000313" key="4">
    <source>
        <dbReference type="EMBL" id="MEL0554987.1"/>
    </source>
</evidence>
<evidence type="ECO:0000256" key="1">
    <source>
        <dbReference type="ARBA" id="ARBA00006153"/>
    </source>
</evidence>
<organism evidence="4 5">
    <name type="scientific">Raoultella lignicola</name>
    <dbReference type="NCBI Taxonomy" id="3040939"/>
    <lineage>
        <taxon>Bacteria</taxon>
        <taxon>Pseudomonadati</taxon>
        <taxon>Pseudomonadota</taxon>
        <taxon>Gammaproteobacteria</taxon>
        <taxon>Enterobacterales</taxon>
        <taxon>Enterobacteriaceae</taxon>
        <taxon>Klebsiella/Raoultella group</taxon>
        <taxon>Raoultella</taxon>
    </lineage>
</organism>
<dbReference type="InterPro" id="IPR036264">
    <property type="entry name" value="Bact_exopeptidase_dim_dom"/>
</dbReference>
<keyword evidence="5" id="KW-1185">Reference proteome</keyword>
<dbReference type="InterPro" id="IPR010158">
    <property type="entry name" value="Amidase_Cbmase"/>
</dbReference>
<protein>
    <submittedName>
        <fullName evidence="4">M20 family metallo-hydrolase</fullName>
    </submittedName>
</protein>
<dbReference type="SUPFAM" id="SSF53187">
    <property type="entry name" value="Zn-dependent exopeptidases"/>
    <property type="match status" value="1"/>
</dbReference>
<dbReference type="NCBIfam" id="TIGR01879">
    <property type="entry name" value="hydantase"/>
    <property type="match status" value="1"/>
</dbReference>
<dbReference type="Gene3D" id="3.30.70.360">
    <property type="match status" value="1"/>
</dbReference>
<sequence>MMEASLQVAQHLDDAWLQQQLAELAGFGRLANGGVDRQALSDVELDARAWLIGLARELGCEIYGDAAANLFFRRPGRRALPPVGTGSHIDTQPCGGNYDGCYGVIAGLACLKALNDAQVVTERPVEVVIWTNEEGTRFAPGAMGSSAFVEPARLAGYLAAIGEDGVPFNEALARHRQRFPEIAPRPDRELACFVELHIEQGPVLEAQDLSLAVVQGIQGVRWYQVTCQGVSAHAGTTPMGLRQDAMSLARELVSHIERTMGDTDDAQLRMTFGRWQVTPNAINTIPSQVSFTLDFRHPADETLRRLDALMAGLTSERVTVDTLLAKAPVAFDASMNQVLTNAANALDTAHMALLSGAFHDAMYLAEHCPTSMLFVPSHQGISHNPAEFTEPRSLAAGARTLACALTELSATFEGV</sequence>
<dbReference type="Proteomes" id="UP001312893">
    <property type="component" value="Unassembled WGS sequence"/>
</dbReference>
<evidence type="ECO:0000313" key="5">
    <source>
        <dbReference type="Proteomes" id="UP001312893"/>
    </source>
</evidence>
<dbReference type="PIRSF" id="PIRSF001235">
    <property type="entry name" value="Amidase_carbamoylase"/>
    <property type="match status" value="1"/>
</dbReference>
<dbReference type="SUPFAM" id="SSF55031">
    <property type="entry name" value="Bacterial exopeptidase dimerisation domain"/>
    <property type="match status" value="1"/>
</dbReference>
<accession>A0ABU9FFE1</accession>
<dbReference type="CDD" id="cd03884">
    <property type="entry name" value="M20_bAS"/>
    <property type="match status" value="1"/>
</dbReference>
<keyword evidence="2" id="KW-0378">Hydrolase</keyword>
<dbReference type="InterPro" id="IPR011650">
    <property type="entry name" value="Peptidase_M20_dimer"/>
</dbReference>
<name>A0ABU9FFE1_9ENTR</name>
<evidence type="ECO:0000259" key="3">
    <source>
        <dbReference type="Pfam" id="PF07687"/>
    </source>
</evidence>
<comment type="similarity">
    <text evidence="1">Belongs to the peptidase M20 family.</text>
</comment>
<dbReference type="Pfam" id="PF01546">
    <property type="entry name" value="Peptidase_M20"/>
    <property type="match status" value="1"/>
</dbReference>
<feature type="domain" description="Peptidase M20 dimerisation" evidence="3">
    <location>
        <begin position="217"/>
        <end position="311"/>
    </location>
</feature>
<evidence type="ECO:0000256" key="2">
    <source>
        <dbReference type="ARBA" id="ARBA00022801"/>
    </source>
</evidence>
<dbReference type="Pfam" id="PF07687">
    <property type="entry name" value="M20_dimer"/>
    <property type="match status" value="1"/>
</dbReference>
<dbReference type="EMBL" id="JARXNK020000106">
    <property type="protein sequence ID" value="MEL0554987.1"/>
    <property type="molecule type" value="Genomic_DNA"/>
</dbReference>
<proteinExistence type="inferred from homology"/>
<dbReference type="PANTHER" id="PTHR32494:SF5">
    <property type="entry name" value="ALLANTOATE AMIDOHYDROLASE"/>
    <property type="match status" value="1"/>
</dbReference>